<dbReference type="EMBL" id="BAAACI010000001">
    <property type="protein sequence ID" value="GAA0764650.1"/>
    <property type="molecule type" value="Genomic_DNA"/>
</dbReference>
<evidence type="ECO:0000259" key="1">
    <source>
        <dbReference type="Pfam" id="PF01636"/>
    </source>
</evidence>
<organism evidence="2 3">
    <name type="scientific">Clostridium subterminale</name>
    <dbReference type="NCBI Taxonomy" id="1550"/>
    <lineage>
        <taxon>Bacteria</taxon>
        <taxon>Bacillati</taxon>
        <taxon>Bacillota</taxon>
        <taxon>Clostridia</taxon>
        <taxon>Eubacteriales</taxon>
        <taxon>Clostridiaceae</taxon>
        <taxon>Clostridium</taxon>
    </lineage>
</organism>
<keyword evidence="3" id="KW-1185">Reference proteome</keyword>
<sequence>MSQNNDRLFDFKFINTEYIHAIFSKYNNRLLIQDIVPITAGMSTSNYIVEASNKKYLLKIYPKNNDHSDIEIAAYKHAHNIIKVPEVLDFDNSKAIIDNTYAIFQYIDGLTLREYVSQNKGFPNNVIYEIGSMLGLLHGKEYTCTALLNVDLCIKKQITQFENQYEFFLDGMPGKHLNEIVKRDLGHFIDANRHLIERISEENVFCHGDFIPSNILIDVYDTPWFIDFEYCFSVPRYYDIGKLFRNRENYSQYIGDKIKSDFAKGYNAISQSALPEDWYKLSKIADIVVMLALINRENIPRDWIEGIEEEIVVTMNMQ</sequence>
<gene>
    <name evidence="2" type="ORF">GCM10008908_00060</name>
</gene>
<dbReference type="InterPro" id="IPR051678">
    <property type="entry name" value="AGP_Transferase"/>
</dbReference>
<dbReference type="Gene3D" id="3.30.200.20">
    <property type="entry name" value="Phosphorylase Kinase, domain 1"/>
    <property type="match status" value="1"/>
</dbReference>
<dbReference type="PANTHER" id="PTHR21310">
    <property type="entry name" value="AMINOGLYCOSIDE PHOSPHOTRANSFERASE-RELATED-RELATED"/>
    <property type="match status" value="1"/>
</dbReference>
<evidence type="ECO:0000313" key="3">
    <source>
        <dbReference type="Proteomes" id="UP001501047"/>
    </source>
</evidence>
<dbReference type="RefSeq" id="WP_343822482.1">
    <property type="nucleotide sequence ID" value="NZ_BAAACI010000001.1"/>
</dbReference>
<dbReference type="Gene3D" id="3.90.1200.10">
    <property type="match status" value="1"/>
</dbReference>
<dbReference type="Pfam" id="PF01636">
    <property type="entry name" value="APH"/>
    <property type="match status" value="1"/>
</dbReference>
<dbReference type="Proteomes" id="UP001501047">
    <property type="component" value="Unassembled WGS sequence"/>
</dbReference>
<dbReference type="SUPFAM" id="SSF56112">
    <property type="entry name" value="Protein kinase-like (PK-like)"/>
    <property type="match status" value="1"/>
</dbReference>
<comment type="caution">
    <text evidence="2">The sequence shown here is derived from an EMBL/GenBank/DDBJ whole genome shotgun (WGS) entry which is preliminary data.</text>
</comment>
<protein>
    <recommendedName>
        <fullName evidence="1">Aminoglycoside phosphotransferase domain-containing protein</fullName>
    </recommendedName>
</protein>
<feature type="domain" description="Aminoglycoside phosphotransferase" evidence="1">
    <location>
        <begin position="34"/>
        <end position="246"/>
    </location>
</feature>
<proteinExistence type="predicted"/>
<accession>A0ABN1KEW5</accession>
<evidence type="ECO:0000313" key="2">
    <source>
        <dbReference type="EMBL" id="GAA0764650.1"/>
    </source>
</evidence>
<reference evidence="2 3" key="1">
    <citation type="journal article" date="2019" name="Int. J. Syst. Evol. Microbiol.">
        <title>The Global Catalogue of Microorganisms (GCM) 10K type strain sequencing project: providing services to taxonomists for standard genome sequencing and annotation.</title>
        <authorList>
            <consortium name="The Broad Institute Genomics Platform"/>
            <consortium name="The Broad Institute Genome Sequencing Center for Infectious Disease"/>
            <person name="Wu L."/>
            <person name="Ma J."/>
        </authorList>
    </citation>
    <scope>NUCLEOTIDE SEQUENCE [LARGE SCALE GENOMIC DNA]</scope>
    <source>
        <strain evidence="2 3">JCM 1417</strain>
    </source>
</reference>
<name>A0ABN1KEW5_CLOSU</name>
<dbReference type="InterPro" id="IPR002575">
    <property type="entry name" value="Aminoglycoside_PTrfase"/>
</dbReference>
<dbReference type="InterPro" id="IPR011009">
    <property type="entry name" value="Kinase-like_dom_sf"/>
</dbReference>